<evidence type="ECO:0000313" key="6">
    <source>
        <dbReference type="Proteomes" id="UP001154111"/>
    </source>
</evidence>
<dbReference type="GO" id="GO:0004040">
    <property type="term" value="F:amidase activity"/>
    <property type="evidence" value="ECO:0007669"/>
    <property type="project" value="InterPro"/>
</dbReference>
<dbReference type="GeneID" id="41396198"/>
<dbReference type="InterPro" id="IPR016134">
    <property type="entry name" value="Dockerin_dom"/>
</dbReference>
<proteinExistence type="predicted"/>
<organism evidence="4 6">
    <name type="scientific">Erysipelothrix amsterdamensis</name>
    <dbReference type="NCBI Taxonomy" id="2929157"/>
    <lineage>
        <taxon>Bacteria</taxon>
        <taxon>Bacillati</taxon>
        <taxon>Bacillota</taxon>
        <taxon>Erysipelotrichia</taxon>
        <taxon>Erysipelotrichales</taxon>
        <taxon>Erysipelotrichaceae</taxon>
        <taxon>Erysipelothrix</taxon>
    </lineage>
</organism>
<dbReference type="EMBL" id="OW659496">
    <property type="protein sequence ID" value="CAH2761884.1"/>
    <property type="molecule type" value="Genomic_DNA"/>
</dbReference>
<dbReference type="Pfam" id="PF00404">
    <property type="entry name" value="Dockerin_1"/>
    <property type="match status" value="1"/>
</dbReference>
<dbReference type="Pfam" id="PF01832">
    <property type="entry name" value="Glucosaminidase"/>
    <property type="match status" value="1"/>
</dbReference>
<evidence type="ECO:0000256" key="1">
    <source>
        <dbReference type="ARBA" id="ARBA00022801"/>
    </source>
</evidence>
<keyword evidence="5" id="KW-1185">Reference proteome</keyword>
<dbReference type="Proteomes" id="UP001154095">
    <property type="component" value="Chromosome"/>
</dbReference>
<dbReference type="EMBL" id="OW659477">
    <property type="protein sequence ID" value="CAH2761892.1"/>
    <property type="molecule type" value="Genomic_DNA"/>
</dbReference>
<gene>
    <name evidence="4" type="primary">lytB_2</name>
    <name evidence="4" type="ORF">ERYAMS2_00935</name>
    <name evidence="3" type="ORF">ERYAMS_00641</name>
</gene>
<dbReference type="RefSeq" id="WP_013852826.1">
    <property type="nucleotide sequence ID" value="NZ_OW659477.1"/>
</dbReference>
<name>A0AAU9VGP5_9FIRM</name>
<evidence type="ECO:0000313" key="4">
    <source>
        <dbReference type="EMBL" id="CAH2761892.1"/>
    </source>
</evidence>
<dbReference type="GO" id="GO:0000272">
    <property type="term" value="P:polysaccharide catabolic process"/>
    <property type="evidence" value="ECO:0007669"/>
    <property type="project" value="InterPro"/>
</dbReference>
<dbReference type="Gene3D" id="1.10.530.10">
    <property type="match status" value="1"/>
</dbReference>
<evidence type="ECO:0000313" key="3">
    <source>
        <dbReference type="EMBL" id="CAH2761884.1"/>
    </source>
</evidence>
<dbReference type="EC" id="3.2.1.96" evidence="4"/>
<dbReference type="PROSITE" id="PS51766">
    <property type="entry name" value="DOCKERIN"/>
    <property type="match status" value="1"/>
</dbReference>
<protein>
    <submittedName>
        <fullName evidence="4">Dockerin type I domain-containing protein</fullName>
        <ecNumber evidence="4">3.2.1.96</ecNumber>
    </submittedName>
    <submittedName>
        <fullName evidence="3">Glucosaminidase domain-containing protein</fullName>
    </submittedName>
</protein>
<dbReference type="InterPro" id="IPR002105">
    <property type="entry name" value="Dockerin_1_rpt"/>
</dbReference>
<dbReference type="Proteomes" id="UP001154111">
    <property type="component" value="Chromosome"/>
</dbReference>
<dbReference type="SUPFAM" id="SSF63446">
    <property type="entry name" value="Type I dockerin domain"/>
    <property type="match status" value="1"/>
</dbReference>
<dbReference type="CDD" id="cd14256">
    <property type="entry name" value="Dockerin_I"/>
    <property type="match status" value="1"/>
</dbReference>
<sequence>MKLSQLKKRLLKLIICAVILGIVVVNSNASIHADQKGLEGFTQVLDPEIEQLRDEEDLGELDLNENPEVPSLGGEDNETVTVLNQMRSFSAGARAQRTEGIIEPNGSGKSTILLYNKSTGEAARTYISDGVLYSGVFPFYKKENNRYQIQIAGAVGWVNASNFREYSFAEAKSMNMYKVNSDNELVHYISRGANQTKAATILLGPAPSYLRQGVNYYSADGHYFYTNLKTMVADLKLNKNAGALNSTNPWYNYYQFLSNRAKSAVTAQDINKYLARKGYTAAPSPKVTEVENLKPNESLLVGSESHFINEGKKYGINPLITFGTAVNESGWGRSNIALKDKNIFGHEAYDSSPESATVYESVGMSISNHMTHFLNWHYMDVTEANYFGGYLGDKQSGINVKYSSDPFWGEKAAEYFYIMDWYMGMKDYKQYTIGLVTSSGSPSVYKEANGSSASIYKLNVTGQHVLILDEIKKGSEVWYKIAADPLLTSNRDLMPWDTTTRPFKTPYNENHNYGYVKGSEVKTVAGKLHKETNMKRGDVNGDGKISLIDLAMVKSHLLGNSKLSGDSFARADVNGDGKLSLLDLAMIKSHLLGNSNLN</sequence>
<dbReference type="PROSITE" id="PS00018">
    <property type="entry name" value="EF_HAND_1"/>
    <property type="match status" value="2"/>
</dbReference>
<dbReference type="InterPro" id="IPR036439">
    <property type="entry name" value="Dockerin_dom_sf"/>
</dbReference>
<evidence type="ECO:0000259" key="2">
    <source>
        <dbReference type="PROSITE" id="PS51766"/>
    </source>
</evidence>
<keyword evidence="4" id="KW-0326">Glycosidase</keyword>
<dbReference type="InterPro" id="IPR051056">
    <property type="entry name" value="Glycosyl_Hydrolase_73"/>
</dbReference>
<dbReference type="InterPro" id="IPR018247">
    <property type="entry name" value="EF_Hand_1_Ca_BS"/>
</dbReference>
<dbReference type="GO" id="GO:0033925">
    <property type="term" value="F:mannosyl-glycoprotein endo-beta-N-acetylglucosaminidase activity"/>
    <property type="evidence" value="ECO:0007669"/>
    <property type="project" value="UniProtKB-EC"/>
</dbReference>
<dbReference type="InterPro" id="IPR002901">
    <property type="entry name" value="MGlyc_endo_b_GlcNAc-like_dom"/>
</dbReference>
<evidence type="ECO:0000313" key="5">
    <source>
        <dbReference type="Proteomes" id="UP001154095"/>
    </source>
</evidence>
<dbReference type="AlphaFoldDB" id="A0AAU9VGP5"/>
<feature type="domain" description="Dockerin" evidence="2">
    <location>
        <begin position="532"/>
        <end position="598"/>
    </location>
</feature>
<accession>A0AAU9VGP5</accession>
<reference evidence="4" key="1">
    <citation type="submission" date="2022-04" db="EMBL/GenBank/DDBJ databases">
        <authorList>
            <person name="Forde T."/>
        </authorList>
    </citation>
    <scope>NUCLEOTIDE SEQUENCE</scope>
    <source>
        <strain evidence="4">A18Y016a</strain>
        <strain evidence="3">A18Y020d</strain>
    </source>
</reference>
<dbReference type="PANTHER" id="PTHR33308:SF9">
    <property type="entry name" value="PEPTIDOGLYCAN HYDROLASE FLGJ"/>
    <property type="match status" value="1"/>
</dbReference>
<dbReference type="PANTHER" id="PTHR33308">
    <property type="entry name" value="PEPTIDOGLYCAN HYDROLASE FLGJ"/>
    <property type="match status" value="1"/>
</dbReference>
<dbReference type="Gene3D" id="1.10.1330.10">
    <property type="entry name" value="Dockerin domain"/>
    <property type="match status" value="1"/>
</dbReference>
<keyword evidence="1 4" id="KW-0378">Hydrolase</keyword>